<dbReference type="UniPathway" id="UPA00904">
    <property type="reaction ID" value="UER00878"/>
</dbReference>
<dbReference type="InterPro" id="IPR011051">
    <property type="entry name" value="RmlC_Cupin_sf"/>
</dbReference>
<dbReference type="KEGG" id="obi:106880043"/>
<dbReference type="AlphaFoldDB" id="A0A0L8G174"/>
<evidence type="ECO:0000256" key="10">
    <source>
        <dbReference type="ARBA" id="ARBA00023167"/>
    </source>
</evidence>
<comment type="subcellular location">
    <subcellularLocation>
        <location evidence="2">Cell membrane</location>
        <topology evidence="2">Peripheral membrane protein</topology>
        <orientation evidence="2">Cytoplasmic side</orientation>
    </subcellularLocation>
    <subcellularLocation>
        <location evidence="12">Cytoplasm</location>
    </subcellularLocation>
    <subcellularLocation>
        <location evidence="12">Nucleus</location>
    </subcellularLocation>
</comment>
<evidence type="ECO:0000256" key="5">
    <source>
        <dbReference type="ARBA" id="ARBA00022605"/>
    </source>
</evidence>
<dbReference type="FunFam" id="2.60.120.10:FF:000031">
    <property type="entry name" value="1,2-dihydroxy-3-keto-5-methylthiopentene dioxygenase"/>
    <property type="match status" value="1"/>
</dbReference>
<sequence length="179" mass="21177">MVQAWYMEDISDGEEKQLPNKLQPNQDVSLSELDEIGVKYWEIDVDSYNGEFESLKQKFGYTYDDTVDIHPSRFPNFDNMLKTFFTEHLHTDDEVRLVLNGSGYFDIRNKNDKWIRIYVEKKDLIVLPAGLYHRFTLDSKKYIKAMRLFKGVPIWTPHVRPSDDLECRKQYLKSIGLEA</sequence>
<dbReference type="InterPro" id="IPR014710">
    <property type="entry name" value="RmlC-like_jellyroll"/>
</dbReference>
<dbReference type="Gene3D" id="2.60.120.10">
    <property type="entry name" value="Jelly Rolls"/>
    <property type="match status" value="1"/>
</dbReference>
<feature type="binding site" evidence="12">
    <location>
        <position position="133"/>
    </location>
    <ligand>
        <name>Ni(2+)</name>
        <dbReference type="ChEBI" id="CHEBI:49786"/>
        <note>for nickel-dependent acireductone dioxygenase activity</note>
    </ligand>
</feature>
<protein>
    <recommendedName>
        <fullName evidence="12">Acireductone dioxygenase</fullName>
    </recommendedName>
    <alternativeName>
        <fullName evidence="12">Acireductone dioxygenase (Fe(2+)-requiring)</fullName>
        <shortName evidence="12">ARD'</shortName>
        <shortName evidence="12">Fe-ARD</shortName>
        <ecNumber evidence="12">1.13.11.54</ecNumber>
    </alternativeName>
    <alternativeName>
        <fullName evidence="12">Acireductone dioxygenase (Ni(2+)-requiring)</fullName>
        <shortName evidence="12">ARD</shortName>
        <shortName evidence="12">Ni-ARD</shortName>
        <ecNumber evidence="12">1.13.11.53</ecNumber>
    </alternativeName>
</protein>
<accession>A0A0L8G174</accession>
<keyword evidence="11 12" id="KW-0539">Nucleus</keyword>
<comment type="catalytic activity">
    <reaction evidence="1 12">
        <text>1,2-dihydroxy-5-(methylsulfanyl)pent-1-en-3-one + O2 = 4-methylsulfanyl-2-oxobutanoate + formate + 2 H(+)</text>
        <dbReference type="Rhea" id="RHEA:24504"/>
        <dbReference type="ChEBI" id="CHEBI:15378"/>
        <dbReference type="ChEBI" id="CHEBI:15379"/>
        <dbReference type="ChEBI" id="CHEBI:15740"/>
        <dbReference type="ChEBI" id="CHEBI:16723"/>
        <dbReference type="ChEBI" id="CHEBI:49252"/>
        <dbReference type="EC" id="1.13.11.54"/>
    </reaction>
</comment>
<evidence type="ECO:0000256" key="3">
    <source>
        <dbReference type="ARBA" id="ARBA00022490"/>
    </source>
</evidence>
<comment type="pathway">
    <text evidence="12">Amino-acid biosynthesis; L-methionine biosynthesis via salvage pathway; L-methionine from S-methyl-5-thio-alpha-D-ribose 1-phosphate: step 5/6.</text>
</comment>
<evidence type="ECO:0000256" key="11">
    <source>
        <dbReference type="ARBA" id="ARBA00023242"/>
    </source>
</evidence>
<dbReference type="OMA" id="WYMDESQ"/>
<comment type="catalytic activity">
    <reaction evidence="12">
        <text>1,2-dihydroxy-5-(methylsulfanyl)pent-1-en-3-one + O2 = 3-(methylsulfanyl)propanoate + CO + formate + 2 H(+)</text>
        <dbReference type="Rhea" id="RHEA:14161"/>
        <dbReference type="ChEBI" id="CHEBI:15378"/>
        <dbReference type="ChEBI" id="CHEBI:15379"/>
        <dbReference type="ChEBI" id="CHEBI:15740"/>
        <dbReference type="ChEBI" id="CHEBI:17245"/>
        <dbReference type="ChEBI" id="CHEBI:49016"/>
        <dbReference type="ChEBI" id="CHEBI:49252"/>
        <dbReference type="EC" id="1.13.11.53"/>
    </reaction>
</comment>
<dbReference type="GO" id="GO:0005886">
    <property type="term" value="C:plasma membrane"/>
    <property type="evidence" value="ECO:0007669"/>
    <property type="project" value="UniProtKB-SubCell"/>
</dbReference>
<comment type="similarity">
    <text evidence="12">Belongs to the acireductone dioxygenase (ARD) family.</text>
</comment>
<evidence type="ECO:0000256" key="8">
    <source>
        <dbReference type="ARBA" id="ARBA00023002"/>
    </source>
</evidence>
<dbReference type="HAMAP" id="MF_03154">
    <property type="entry name" value="Salvage_MtnD_euk"/>
    <property type="match status" value="1"/>
</dbReference>
<keyword evidence="6 12" id="KW-0479">Metal-binding</keyword>
<evidence type="ECO:0000256" key="1">
    <source>
        <dbReference type="ARBA" id="ARBA00000428"/>
    </source>
</evidence>
<dbReference type="InterPro" id="IPR027496">
    <property type="entry name" value="ARD_euk"/>
</dbReference>
<keyword evidence="4 12" id="KW-0533">Nickel</keyword>
<gene>
    <name evidence="13" type="ORF">OCBIM_22003005mg</name>
</gene>
<dbReference type="PANTHER" id="PTHR23418">
    <property type="entry name" value="ACIREDUCTONE DIOXYGENASE"/>
    <property type="match status" value="1"/>
</dbReference>
<dbReference type="CDD" id="cd02232">
    <property type="entry name" value="cupin_ARD"/>
    <property type="match status" value="1"/>
</dbReference>
<evidence type="ECO:0000256" key="12">
    <source>
        <dbReference type="HAMAP-Rule" id="MF_03154"/>
    </source>
</evidence>
<evidence type="ECO:0000256" key="2">
    <source>
        <dbReference type="ARBA" id="ARBA00004413"/>
    </source>
</evidence>
<feature type="binding site" evidence="12">
    <location>
        <position position="88"/>
    </location>
    <ligand>
        <name>Ni(2+)</name>
        <dbReference type="ChEBI" id="CHEBI:49786"/>
        <note>for nickel-dependent acireductone dioxygenase activity</note>
    </ligand>
</feature>
<dbReference type="Pfam" id="PF03079">
    <property type="entry name" value="ARD"/>
    <property type="match status" value="1"/>
</dbReference>
<feature type="binding site" evidence="12">
    <location>
        <position position="88"/>
    </location>
    <ligand>
        <name>Fe(2+)</name>
        <dbReference type="ChEBI" id="CHEBI:29033"/>
        <note>for iron-dependent acireductone dioxygenase activity</note>
    </ligand>
</feature>
<dbReference type="GO" id="GO:0005506">
    <property type="term" value="F:iron ion binding"/>
    <property type="evidence" value="ECO:0007669"/>
    <property type="project" value="UniProtKB-UniRule"/>
</dbReference>
<dbReference type="InterPro" id="IPR004313">
    <property type="entry name" value="ARD"/>
</dbReference>
<dbReference type="GO" id="GO:0010309">
    <property type="term" value="F:acireductone dioxygenase [iron(II)-requiring] activity"/>
    <property type="evidence" value="ECO:0007669"/>
    <property type="project" value="UniProtKB-UniRule"/>
</dbReference>
<dbReference type="GO" id="GO:0016151">
    <property type="term" value="F:nickel cation binding"/>
    <property type="evidence" value="ECO:0007669"/>
    <property type="project" value="UniProtKB-UniRule"/>
</dbReference>
<name>A0A0L8G174_OCTBM</name>
<evidence type="ECO:0000256" key="9">
    <source>
        <dbReference type="ARBA" id="ARBA00023004"/>
    </source>
</evidence>
<organism evidence="13">
    <name type="scientific">Octopus bimaculoides</name>
    <name type="common">California two-spotted octopus</name>
    <dbReference type="NCBI Taxonomy" id="37653"/>
    <lineage>
        <taxon>Eukaryota</taxon>
        <taxon>Metazoa</taxon>
        <taxon>Spiralia</taxon>
        <taxon>Lophotrochozoa</taxon>
        <taxon>Mollusca</taxon>
        <taxon>Cephalopoda</taxon>
        <taxon>Coleoidea</taxon>
        <taxon>Octopodiformes</taxon>
        <taxon>Octopoda</taxon>
        <taxon>Incirrata</taxon>
        <taxon>Octopodidae</taxon>
        <taxon>Octopus</taxon>
    </lineage>
</organism>
<feature type="binding site" evidence="12">
    <location>
        <position position="94"/>
    </location>
    <ligand>
        <name>Fe(2+)</name>
        <dbReference type="ChEBI" id="CHEBI:29033"/>
        <note>for iron-dependent acireductone dioxygenase activity</note>
    </ligand>
</feature>
<evidence type="ECO:0000256" key="6">
    <source>
        <dbReference type="ARBA" id="ARBA00022723"/>
    </source>
</evidence>
<dbReference type="STRING" id="37653.A0A0L8G174"/>
<dbReference type="GO" id="GO:0010308">
    <property type="term" value="F:acireductone dioxygenase (Ni2+-requiring) activity"/>
    <property type="evidence" value="ECO:0007669"/>
    <property type="project" value="UniProtKB-UniRule"/>
</dbReference>
<keyword evidence="7 12" id="KW-0223">Dioxygenase</keyword>
<dbReference type="EMBL" id="KQ424863">
    <property type="protein sequence ID" value="KOF70345.1"/>
    <property type="molecule type" value="Genomic_DNA"/>
</dbReference>
<comment type="cofactor">
    <cofactor evidence="12">
        <name>Fe(2+)</name>
        <dbReference type="ChEBI" id="CHEBI:29033"/>
    </cofactor>
    <cofactor evidence="12">
        <name>Ni(2+)</name>
        <dbReference type="ChEBI" id="CHEBI:49786"/>
    </cofactor>
    <text evidence="12">Binds either 1 Fe or Ni cation per monomer. Iron-binding promotes an acireductone dioxygenase reaction producing 2-keto-4-methylthiobutyrate, while nickel-binding promotes an acireductone dioxygenase reaction producing 3-(methylsulfanyl)propanoate.</text>
</comment>
<dbReference type="PANTHER" id="PTHR23418:SF0">
    <property type="entry name" value="ACIREDUCTONE DIOXYGENASE"/>
    <property type="match status" value="1"/>
</dbReference>
<evidence type="ECO:0000256" key="7">
    <source>
        <dbReference type="ARBA" id="ARBA00022964"/>
    </source>
</evidence>
<keyword evidence="9 12" id="KW-0408">Iron</keyword>
<dbReference type="OrthoDB" id="1867259at2759"/>
<dbReference type="GO" id="GO:0005737">
    <property type="term" value="C:cytoplasm"/>
    <property type="evidence" value="ECO:0007669"/>
    <property type="project" value="UniProtKB-SubCell"/>
</dbReference>
<evidence type="ECO:0000256" key="4">
    <source>
        <dbReference type="ARBA" id="ARBA00022596"/>
    </source>
</evidence>
<evidence type="ECO:0000313" key="13">
    <source>
        <dbReference type="EMBL" id="KOF70345.1"/>
    </source>
</evidence>
<proteinExistence type="inferred from homology"/>
<reference evidence="13" key="1">
    <citation type="submission" date="2015-07" db="EMBL/GenBank/DDBJ databases">
        <title>MeaNS - Measles Nucleotide Surveillance Program.</title>
        <authorList>
            <person name="Tran T."/>
            <person name="Druce J."/>
        </authorList>
    </citation>
    <scope>NUCLEOTIDE SEQUENCE</scope>
    <source>
        <strain evidence="13">UCB-OBI-ISO-001</strain>
        <tissue evidence="13">Gonad</tissue>
    </source>
</reference>
<dbReference type="GO" id="GO:0019509">
    <property type="term" value="P:L-methionine salvage from methylthioadenosine"/>
    <property type="evidence" value="ECO:0007669"/>
    <property type="project" value="UniProtKB-UniRule"/>
</dbReference>
<feature type="binding site" evidence="12">
    <location>
        <position position="94"/>
    </location>
    <ligand>
        <name>Ni(2+)</name>
        <dbReference type="ChEBI" id="CHEBI:49786"/>
        <note>for nickel-dependent acireductone dioxygenase activity</note>
    </ligand>
</feature>
<dbReference type="EC" id="1.13.11.54" evidence="12"/>
<keyword evidence="10 12" id="KW-0486">Methionine biosynthesis</keyword>
<feature type="binding site" evidence="12">
    <location>
        <position position="90"/>
    </location>
    <ligand>
        <name>Ni(2+)</name>
        <dbReference type="ChEBI" id="CHEBI:49786"/>
        <note>for nickel-dependent acireductone dioxygenase activity</note>
    </ligand>
</feature>
<comment type="function">
    <text evidence="12">Catalyzes 2 different reactions between oxygen and the acireductone 1,2-dihydroxy-3-keto-5-methylthiopentene (DHK-MTPene) depending upon the metal bound in the active site. Fe-containing acireductone dioxygenase (Fe-ARD) produces formate and 2-keto-4-methylthiobutyrate (KMTB), the alpha-ketoacid precursor of methionine in the methionine recycle pathway. Ni-containing acireductone dioxygenase (Ni-ARD) produces methylthiopropionate, carbon monoxide and formate, and does not lie on the methionine recycle pathway.</text>
</comment>
<feature type="binding site" evidence="12">
    <location>
        <position position="133"/>
    </location>
    <ligand>
        <name>Fe(2+)</name>
        <dbReference type="ChEBI" id="CHEBI:29033"/>
        <note>for iron-dependent acireductone dioxygenase activity</note>
    </ligand>
</feature>
<feature type="binding site" evidence="12">
    <location>
        <position position="90"/>
    </location>
    <ligand>
        <name>Fe(2+)</name>
        <dbReference type="ChEBI" id="CHEBI:29033"/>
        <note>for iron-dependent acireductone dioxygenase activity</note>
    </ligand>
</feature>
<keyword evidence="3 12" id="KW-0963">Cytoplasm</keyword>
<keyword evidence="8 12" id="KW-0560">Oxidoreductase</keyword>
<dbReference type="SUPFAM" id="SSF51182">
    <property type="entry name" value="RmlC-like cupins"/>
    <property type="match status" value="1"/>
</dbReference>
<keyword evidence="5 12" id="KW-0028">Amino-acid biosynthesis</keyword>
<dbReference type="EC" id="1.13.11.53" evidence="12"/>
<dbReference type="GO" id="GO:0005634">
    <property type="term" value="C:nucleus"/>
    <property type="evidence" value="ECO:0007669"/>
    <property type="project" value="UniProtKB-SubCell"/>
</dbReference>